<evidence type="ECO:0000313" key="2">
    <source>
        <dbReference type="Proteomes" id="UP000694888"/>
    </source>
</evidence>
<protein>
    <submittedName>
        <fullName evidence="3">Ras-related protein RabG2</fullName>
    </submittedName>
</protein>
<sequence length="128" mass="14228">AFRLRLLHHGLWVLSCLVGEPLCFSRLSDLDSFTMASGCSRVLLGNHCASPERTVTSQAARKYADSRGLPYMECDSAQFYNVIEGIQLVVDRIAKEVTINPSSSSVIKPSLKSQEEMDRQKKAFVCLC</sequence>
<reference evidence="3" key="1">
    <citation type="submission" date="2025-08" db="UniProtKB">
        <authorList>
            <consortium name="RefSeq"/>
        </authorList>
    </citation>
    <scope>IDENTIFICATION</scope>
</reference>
<gene>
    <name evidence="3" type="primary">LOC101859736</name>
</gene>
<dbReference type="Gene3D" id="3.40.50.300">
    <property type="entry name" value="P-loop containing nucleotide triphosphate hydrolases"/>
    <property type="match status" value="1"/>
</dbReference>
<dbReference type="Pfam" id="PF00071">
    <property type="entry name" value="Ras"/>
    <property type="match status" value="1"/>
</dbReference>
<keyword evidence="1" id="KW-0732">Signal</keyword>
<feature type="chain" id="PRO_5046961206" evidence="1">
    <location>
        <begin position="26"/>
        <end position="128"/>
    </location>
</feature>
<dbReference type="SUPFAM" id="SSF52540">
    <property type="entry name" value="P-loop containing nucleoside triphosphate hydrolases"/>
    <property type="match status" value="1"/>
</dbReference>
<feature type="non-terminal residue" evidence="3">
    <location>
        <position position="1"/>
    </location>
</feature>
<feature type="signal peptide" evidence="1">
    <location>
        <begin position="1"/>
        <end position="25"/>
    </location>
</feature>
<accession>A0ABM0K4N3</accession>
<proteinExistence type="predicted"/>
<dbReference type="InterPro" id="IPR001806">
    <property type="entry name" value="Small_GTPase"/>
</dbReference>
<evidence type="ECO:0000313" key="3">
    <source>
        <dbReference type="RefSeq" id="XP_005108674.1"/>
    </source>
</evidence>
<evidence type="ECO:0000256" key="1">
    <source>
        <dbReference type="SAM" id="SignalP"/>
    </source>
</evidence>
<dbReference type="Proteomes" id="UP000694888">
    <property type="component" value="Unplaced"/>
</dbReference>
<dbReference type="GeneID" id="101859736"/>
<keyword evidence="2" id="KW-1185">Reference proteome</keyword>
<dbReference type="InterPro" id="IPR027417">
    <property type="entry name" value="P-loop_NTPase"/>
</dbReference>
<dbReference type="RefSeq" id="XP_005108674.1">
    <property type="nucleotide sequence ID" value="XM_005108617.1"/>
</dbReference>
<organism evidence="2 3">
    <name type="scientific">Aplysia californica</name>
    <name type="common">California sea hare</name>
    <dbReference type="NCBI Taxonomy" id="6500"/>
    <lineage>
        <taxon>Eukaryota</taxon>
        <taxon>Metazoa</taxon>
        <taxon>Spiralia</taxon>
        <taxon>Lophotrochozoa</taxon>
        <taxon>Mollusca</taxon>
        <taxon>Gastropoda</taxon>
        <taxon>Heterobranchia</taxon>
        <taxon>Euthyneura</taxon>
        <taxon>Tectipleura</taxon>
        <taxon>Aplysiida</taxon>
        <taxon>Aplysioidea</taxon>
        <taxon>Aplysiidae</taxon>
        <taxon>Aplysia</taxon>
    </lineage>
</organism>
<name>A0ABM0K4N3_APLCA</name>